<dbReference type="Proteomes" id="UP000295668">
    <property type="component" value="Unassembled WGS sequence"/>
</dbReference>
<proteinExistence type="predicted"/>
<accession>A0A4R5MN50</accession>
<evidence type="ECO:0000313" key="1">
    <source>
        <dbReference type="EMBL" id="TDG36509.1"/>
    </source>
</evidence>
<dbReference type="AlphaFoldDB" id="A0A4R5MN50"/>
<evidence type="ECO:0000313" key="2">
    <source>
        <dbReference type="Proteomes" id="UP000295668"/>
    </source>
</evidence>
<dbReference type="OrthoDB" id="5771572at2"/>
<reference evidence="1 2" key="1">
    <citation type="submission" date="2019-02" db="EMBL/GenBank/DDBJ databases">
        <title>Pedobacter sp. nov., a novel speices isolated from soil of pinguins habitat in Antarcitica.</title>
        <authorList>
            <person name="He R.-H."/>
        </authorList>
    </citation>
    <scope>NUCLEOTIDE SEQUENCE [LARGE SCALE GENOMIC DNA]</scope>
    <source>
        <strain evidence="1 2">E01020</strain>
    </source>
</reference>
<gene>
    <name evidence="1" type="ORF">EZJ43_08310</name>
</gene>
<name>A0A4R5MN50_9SPHI</name>
<dbReference type="InterPro" id="IPR005368">
    <property type="entry name" value="UPF0175"/>
</dbReference>
<protein>
    <submittedName>
        <fullName evidence="1">Uncharacterized protein</fullName>
    </submittedName>
</protein>
<comment type="caution">
    <text evidence="1">The sequence shown here is derived from an EMBL/GenBank/DDBJ whole genome shotgun (WGS) entry which is preliminary data.</text>
</comment>
<dbReference type="EMBL" id="SJCY01000004">
    <property type="protein sequence ID" value="TDG36509.1"/>
    <property type="molecule type" value="Genomic_DNA"/>
</dbReference>
<organism evidence="1 2">
    <name type="scientific">Pedobacter changchengzhani</name>
    <dbReference type="NCBI Taxonomy" id="2529274"/>
    <lineage>
        <taxon>Bacteria</taxon>
        <taxon>Pseudomonadati</taxon>
        <taxon>Bacteroidota</taxon>
        <taxon>Sphingobacteriia</taxon>
        <taxon>Sphingobacteriales</taxon>
        <taxon>Sphingobacteriaceae</taxon>
        <taxon>Pedobacter</taxon>
    </lineage>
</organism>
<dbReference type="Pfam" id="PF03683">
    <property type="entry name" value="UPF0175"/>
    <property type="match status" value="1"/>
</dbReference>
<dbReference type="RefSeq" id="WP_133262238.1">
    <property type="nucleotide sequence ID" value="NZ_SJCY01000004.1"/>
</dbReference>
<sequence length="94" mass="10777">MTTMTIQVLEALEKEHNETVRLIAAKLYEAGKLNLRQAAEMCQMKKWDFAEILIPDEAYAFSSTTGLLQSKRVQHVGYNILKLDFFISQAGRLR</sequence>
<keyword evidence="2" id="KW-1185">Reference proteome</keyword>